<dbReference type="RefSeq" id="WP_091812447.1">
    <property type="nucleotide sequence ID" value="NZ_FNNE01000004.1"/>
</dbReference>
<feature type="domain" description="CENP-V/GFA" evidence="5">
    <location>
        <begin position="3"/>
        <end position="119"/>
    </location>
</feature>
<dbReference type="Gene3D" id="3.90.1590.10">
    <property type="entry name" value="glutathione-dependent formaldehyde- activating enzyme (gfa)"/>
    <property type="match status" value="1"/>
</dbReference>
<dbReference type="STRING" id="488533.SAMN04487960_104205"/>
<evidence type="ECO:0000313" key="6">
    <source>
        <dbReference type="EMBL" id="SDW81396.1"/>
    </source>
</evidence>
<keyword evidence="4" id="KW-0456">Lyase</keyword>
<reference evidence="6 7" key="1">
    <citation type="submission" date="2016-10" db="EMBL/GenBank/DDBJ databases">
        <authorList>
            <person name="de Groot N.N."/>
        </authorList>
    </citation>
    <scope>NUCLEOTIDE SEQUENCE [LARGE SCALE GENOMIC DNA]</scope>
    <source>
        <strain evidence="6 7">CGMCC 1.7059</strain>
    </source>
</reference>
<keyword evidence="2" id="KW-0479">Metal-binding</keyword>
<keyword evidence="3" id="KW-0862">Zinc</keyword>
<evidence type="ECO:0000256" key="2">
    <source>
        <dbReference type="ARBA" id="ARBA00022723"/>
    </source>
</evidence>
<dbReference type="EMBL" id="FNNE01000004">
    <property type="protein sequence ID" value="SDW81396.1"/>
    <property type="molecule type" value="Genomic_DNA"/>
</dbReference>
<dbReference type="InterPro" id="IPR011057">
    <property type="entry name" value="Mss4-like_sf"/>
</dbReference>
<accession>A0A1H2WLP0</accession>
<dbReference type="PANTHER" id="PTHR33337">
    <property type="entry name" value="GFA DOMAIN-CONTAINING PROTEIN"/>
    <property type="match status" value="1"/>
</dbReference>
<sequence length="134" mass="14660">MTTRGSCLCGQVRFEIDGDFESFYLCHCTHCRKDTGSAHAANLFSGTASLRWLAGADTVRRYQLPATRHVKSFCSVCGSAVPTEQPELKVLVVPAGCLDDDIRLRPTAHLFVASKAGWDEDLEQVPAFDGLPRS</sequence>
<dbReference type="PANTHER" id="PTHR33337:SF40">
    <property type="entry name" value="CENP-V_GFA DOMAIN-CONTAINING PROTEIN-RELATED"/>
    <property type="match status" value="1"/>
</dbReference>
<dbReference type="AlphaFoldDB" id="A0A1H2WLP0"/>
<comment type="similarity">
    <text evidence="1">Belongs to the Gfa family.</text>
</comment>
<dbReference type="GO" id="GO:0016846">
    <property type="term" value="F:carbon-sulfur lyase activity"/>
    <property type="evidence" value="ECO:0007669"/>
    <property type="project" value="InterPro"/>
</dbReference>
<evidence type="ECO:0000313" key="7">
    <source>
        <dbReference type="Proteomes" id="UP000199675"/>
    </source>
</evidence>
<dbReference type="Pfam" id="PF04828">
    <property type="entry name" value="GFA"/>
    <property type="match status" value="1"/>
</dbReference>
<proteinExistence type="inferred from homology"/>
<evidence type="ECO:0000256" key="1">
    <source>
        <dbReference type="ARBA" id="ARBA00005495"/>
    </source>
</evidence>
<gene>
    <name evidence="6" type="ORF">SAMN04487960_104205</name>
</gene>
<evidence type="ECO:0000259" key="5">
    <source>
        <dbReference type="PROSITE" id="PS51891"/>
    </source>
</evidence>
<protein>
    <submittedName>
        <fullName evidence="6">Uncharacterized conserved protein</fullName>
    </submittedName>
</protein>
<dbReference type="GO" id="GO:0046872">
    <property type="term" value="F:metal ion binding"/>
    <property type="evidence" value="ECO:0007669"/>
    <property type="project" value="UniProtKB-KW"/>
</dbReference>
<evidence type="ECO:0000256" key="3">
    <source>
        <dbReference type="ARBA" id="ARBA00022833"/>
    </source>
</evidence>
<organism evidence="6 7">
    <name type="scientific">Marinobacter mobilis</name>
    <dbReference type="NCBI Taxonomy" id="488533"/>
    <lineage>
        <taxon>Bacteria</taxon>
        <taxon>Pseudomonadati</taxon>
        <taxon>Pseudomonadota</taxon>
        <taxon>Gammaproteobacteria</taxon>
        <taxon>Pseudomonadales</taxon>
        <taxon>Marinobacteraceae</taxon>
        <taxon>Marinobacter</taxon>
    </lineage>
</organism>
<name>A0A1H2WLP0_9GAMM</name>
<dbReference type="SUPFAM" id="SSF51316">
    <property type="entry name" value="Mss4-like"/>
    <property type="match status" value="1"/>
</dbReference>
<dbReference type="InterPro" id="IPR006913">
    <property type="entry name" value="CENP-V/GFA"/>
</dbReference>
<dbReference type="Proteomes" id="UP000199675">
    <property type="component" value="Unassembled WGS sequence"/>
</dbReference>
<dbReference type="OrthoDB" id="4188830at2"/>
<keyword evidence="7" id="KW-1185">Reference proteome</keyword>
<dbReference type="PROSITE" id="PS51891">
    <property type="entry name" value="CENP_V_GFA"/>
    <property type="match status" value="1"/>
</dbReference>
<evidence type="ECO:0000256" key="4">
    <source>
        <dbReference type="ARBA" id="ARBA00023239"/>
    </source>
</evidence>